<proteinExistence type="predicted"/>
<dbReference type="AlphaFoldDB" id="A0AA40G8E9"/>
<keyword evidence="2" id="KW-1185">Reference proteome</keyword>
<reference evidence="1" key="1">
    <citation type="submission" date="2021-10" db="EMBL/GenBank/DDBJ databases">
        <title>Melipona bicolor Genome sequencing and assembly.</title>
        <authorList>
            <person name="Araujo N.S."/>
            <person name="Arias M.C."/>
        </authorList>
    </citation>
    <scope>NUCLEOTIDE SEQUENCE</scope>
    <source>
        <strain evidence="1">USP_2M_L1-L4_2017</strain>
        <tissue evidence="1">Whole body</tissue>
    </source>
</reference>
<dbReference type="EMBL" id="JAHYIQ010000004">
    <property type="protein sequence ID" value="KAK1132999.1"/>
    <property type="molecule type" value="Genomic_DNA"/>
</dbReference>
<dbReference type="Proteomes" id="UP001177670">
    <property type="component" value="Unassembled WGS sequence"/>
</dbReference>
<name>A0AA40G8E9_9HYME</name>
<evidence type="ECO:0000313" key="1">
    <source>
        <dbReference type="EMBL" id="KAK1132999.1"/>
    </source>
</evidence>
<gene>
    <name evidence="1" type="ORF">K0M31_014364</name>
</gene>
<comment type="caution">
    <text evidence="1">The sequence shown here is derived from an EMBL/GenBank/DDBJ whole genome shotgun (WGS) entry which is preliminary data.</text>
</comment>
<protein>
    <submittedName>
        <fullName evidence="1">Uncharacterized protein</fullName>
    </submittedName>
</protein>
<accession>A0AA40G8E9</accession>
<evidence type="ECO:0000313" key="2">
    <source>
        <dbReference type="Proteomes" id="UP001177670"/>
    </source>
</evidence>
<sequence length="104" mass="12269">MYIYKEKPRNWEPSAFKMATVSASVDSRCKLQTLLSTTTSPRRSRHRFFRFLQSGTLAFREDVDRSRASDDRKRKSGSLNRYDPWLEELTKEETELSIDMTGRL</sequence>
<organism evidence="1 2">
    <name type="scientific">Melipona bicolor</name>
    <dbReference type="NCBI Taxonomy" id="60889"/>
    <lineage>
        <taxon>Eukaryota</taxon>
        <taxon>Metazoa</taxon>
        <taxon>Ecdysozoa</taxon>
        <taxon>Arthropoda</taxon>
        <taxon>Hexapoda</taxon>
        <taxon>Insecta</taxon>
        <taxon>Pterygota</taxon>
        <taxon>Neoptera</taxon>
        <taxon>Endopterygota</taxon>
        <taxon>Hymenoptera</taxon>
        <taxon>Apocrita</taxon>
        <taxon>Aculeata</taxon>
        <taxon>Apoidea</taxon>
        <taxon>Anthophila</taxon>
        <taxon>Apidae</taxon>
        <taxon>Melipona</taxon>
    </lineage>
</organism>